<proteinExistence type="inferred from homology"/>
<dbReference type="InterPro" id="IPR012093">
    <property type="entry name" value="Pirin"/>
</dbReference>
<evidence type="ECO:0000313" key="5">
    <source>
        <dbReference type="EMBL" id="GAA1738801.1"/>
    </source>
</evidence>
<evidence type="ECO:0000259" key="3">
    <source>
        <dbReference type="Pfam" id="PF02678"/>
    </source>
</evidence>
<evidence type="ECO:0000256" key="1">
    <source>
        <dbReference type="ARBA" id="ARBA00008416"/>
    </source>
</evidence>
<dbReference type="Pfam" id="PF05726">
    <property type="entry name" value="Pirin_C"/>
    <property type="match status" value="1"/>
</dbReference>
<feature type="domain" description="Pirin C-terminal" evidence="4">
    <location>
        <begin position="185"/>
        <end position="266"/>
    </location>
</feature>
<dbReference type="SUPFAM" id="SSF51182">
    <property type="entry name" value="RmlC-like cupins"/>
    <property type="match status" value="1"/>
</dbReference>
<dbReference type="Gene3D" id="2.60.120.10">
    <property type="entry name" value="Jelly Rolls"/>
    <property type="match status" value="2"/>
</dbReference>
<comment type="caution">
    <text evidence="5">The sequence shown here is derived from an EMBL/GenBank/DDBJ whole genome shotgun (WGS) entry which is preliminary data.</text>
</comment>
<evidence type="ECO:0000259" key="4">
    <source>
        <dbReference type="Pfam" id="PF05726"/>
    </source>
</evidence>
<dbReference type="InterPro" id="IPR011051">
    <property type="entry name" value="RmlC_Cupin_sf"/>
</dbReference>
<keyword evidence="6" id="KW-1185">Reference proteome</keyword>
<dbReference type="PANTHER" id="PTHR13903">
    <property type="entry name" value="PIRIN-RELATED"/>
    <property type="match status" value="1"/>
</dbReference>
<evidence type="ECO:0000256" key="2">
    <source>
        <dbReference type="RuleBase" id="RU003457"/>
    </source>
</evidence>
<accession>A0ABP4VUZ8</accession>
<comment type="similarity">
    <text evidence="1 2">Belongs to the pirin family.</text>
</comment>
<evidence type="ECO:0000313" key="6">
    <source>
        <dbReference type="Proteomes" id="UP001501057"/>
    </source>
</evidence>
<dbReference type="EMBL" id="BAAAME010000004">
    <property type="protein sequence ID" value="GAA1738801.1"/>
    <property type="molecule type" value="Genomic_DNA"/>
</dbReference>
<gene>
    <name evidence="5" type="ORF">GCM10009710_18890</name>
</gene>
<dbReference type="Pfam" id="PF02678">
    <property type="entry name" value="Pirin"/>
    <property type="match status" value="1"/>
</dbReference>
<dbReference type="Proteomes" id="UP001501057">
    <property type="component" value="Unassembled WGS sequence"/>
</dbReference>
<reference evidence="6" key="1">
    <citation type="journal article" date="2019" name="Int. J. Syst. Evol. Microbiol.">
        <title>The Global Catalogue of Microorganisms (GCM) 10K type strain sequencing project: providing services to taxonomists for standard genome sequencing and annotation.</title>
        <authorList>
            <consortium name="The Broad Institute Genomics Platform"/>
            <consortium name="The Broad Institute Genome Sequencing Center for Infectious Disease"/>
            <person name="Wu L."/>
            <person name="Ma J."/>
        </authorList>
    </citation>
    <scope>NUCLEOTIDE SEQUENCE [LARGE SCALE GENOMIC DNA]</scope>
    <source>
        <strain evidence="6">JCM 13518</strain>
    </source>
</reference>
<protein>
    <submittedName>
        <fullName evidence="5">Pirin family protein</fullName>
    </submittedName>
</protein>
<dbReference type="InterPro" id="IPR014710">
    <property type="entry name" value="RmlC-like_jellyroll"/>
</dbReference>
<dbReference type="PIRSF" id="PIRSF006232">
    <property type="entry name" value="Pirin"/>
    <property type="match status" value="1"/>
</dbReference>
<feature type="domain" description="Pirin N-terminal" evidence="3">
    <location>
        <begin position="27"/>
        <end position="123"/>
    </location>
</feature>
<sequence length="304" mass="33210">MTLGEGMTAETLLPREVPLGGIRGITVHRTLPHRSRPTIGAWCFADHFGPTDARMHVLPHPHIGLQTVTWPVAGQIRHRDNLGSDVVLKPGELNLMTSGAGVSHSEISDPSDPTPMSGVQLWVALPESRRHGAADFEHVPDLPTVEGRGWHGTLIVGDFAGLSSRARVYTPLVGVQITLDEPDVVLDLDPSFEHGVLALDGPVSVDGVPIEHRALQYLAPTSRVRLDGAGRTVLLLGGEPFAEKLVMWWNFIGRDHDEIVQARDDWMGQPVGGRYGRVDGHGEDFIPAPELPNVRLRPRVRLKL</sequence>
<name>A0ABP4VUZ8_9ACTN</name>
<dbReference type="PANTHER" id="PTHR13903:SF8">
    <property type="entry name" value="PIRIN"/>
    <property type="match status" value="1"/>
</dbReference>
<dbReference type="RefSeq" id="WP_344200518.1">
    <property type="nucleotide sequence ID" value="NZ_BAAAME010000004.1"/>
</dbReference>
<dbReference type="InterPro" id="IPR003829">
    <property type="entry name" value="Pirin_N_dom"/>
</dbReference>
<organism evidence="5 6">
    <name type="scientific">Aeromicrobium alkaliterrae</name>
    <dbReference type="NCBI Taxonomy" id="302168"/>
    <lineage>
        <taxon>Bacteria</taxon>
        <taxon>Bacillati</taxon>
        <taxon>Actinomycetota</taxon>
        <taxon>Actinomycetes</taxon>
        <taxon>Propionibacteriales</taxon>
        <taxon>Nocardioidaceae</taxon>
        <taxon>Aeromicrobium</taxon>
    </lineage>
</organism>
<dbReference type="InterPro" id="IPR008778">
    <property type="entry name" value="Pirin_C_dom"/>
</dbReference>